<dbReference type="RefSeq" id="WP_257034252.1">
    <property type="nucleotide sequence ID" value="NZ_JADBGF010000001.1"/>
</dbReference>
<proteinExistence type="predicted"/>
<protein>
    <submittedName>
        <fullName evidence="1">Uncharacterized protein</fullName>
    </submittedName>
</protein>
<reference evidence="1 2" key="1">
    <citation type="submission" date="2020-10" db="EMBL/GenBank/DDBJ databases">
        <title>Sequencing the genomes of 1000 actinobacteria strains.</title>
        <authorList>
            <person name="Klenk H.-P."/>
        </authorList>
    </citation>
    <scope>NUCLEOTIDE SEQUENCE [LARGE SCALE GENOMIC DNA]</scope>
    <source>
        <strain evidence="1 2">DSM 41803</strain>
    </source>
</reference>
<evidence type="ECO:0000313" key="2">
    <source>
        <dbReference type="Proteomes" id="UP000629287"/>
    </source>
</evidence>
<evidence type="ECO:0000313" key="1">
    <source>
        <dbReference type="EMBL" id="MBE1602801.1"/>
    </source>
</evidence>
<dbReference type="AlphaFoldDB" id="A0A8I0PAD2"/>
<accession>A0A8I0PAD2</accession>
<gene>
    <name evidence="1" type="ORF">H4687_008930</name>
</gene>
<dbReference type="Proteomes" id="UP000629287">
    <property type="component" value="Unassembled WGS sequence"/>
</dbReference>
<organism evidence="1 2">
    <name type="scientific">Streptomyces stelliscabiei</name>
    <dbReference type="NCBI Taxonomy" id="146820"/>
    <lineage>
        <taxon>Bacteria</taxon>
        <taxon>Bacillati</taxon>
        <taxon>Actinomycetota</taxon>
        <taxon>Actinomycetes</taxon>
        <taxon>Kitasatosporales</taxon>
        <taxon>Streptomycetaceae</taxon>
        <taxon>Streptomyces</taxon>
    </lineage>
</organism>
<dbReference type="EMBL" id="JADBGF010000001">
    <property type="protein sequence ID" value="MBE1602801.1"/>
    <property type="molecule type" value="Genomic_DNA"/>
</dbReference>
<dbReference type="GeneID" id="86833917"/>
<sequence>MSLDLVAEFQADIAVDEGRYRHPVRSLRLGEDLTPGDVPPFDN</sequence>
<name>A0A8I0PAD2_9ACTN</name>
<keyword evidence="2" id="KW-1185">Reference proteome</keyword>
<comment type="caution">
    <text evidence="1">The sequence shown here is derived from an EMBL/GenBank/DDBJ whole genome shotgun (WGS) entry which is preliminary data.</text>
</comment>